<dbReference type="InterPro" id="IPR006873">
    <property type="entry name" value="DUF620"/>
</dbReference>
<proteinExistence type="predicted"/>
<sequence>MESIIDDYRYIDGINIAHSGRNVVTLFRYGEGSVNHKRRLEECWMIEEADFNLHGLAMDSFLPPSDLKVDCD</sequence>
<organism evidence="1 2">
    <name type="scientific">Dendrobium catenatum</name>
    <dbReference type="NCBI Taxonomy" id="906689"/>
    <lineage>
        <taxon>Eukaryota</taxon>
        <taxon>Viridiplantae</taxon>
        <taxon>Streptophyta</taxon>
        <taxon>Embryophyta</taxon>
        <taxon>Tracheophyta</taxon>
        <taxon>Spermatophyta</taxon>
        <taxon>Magnoliopsida</taxon>
        <taxon>Liliopsida</taxon>
        <taxon>Asparagales</taxon>
        <taxon>Orchidaceae</taxon>
        <taxon>Epidendroideae</taxon>
        <taxon>Malaxideae</taxon>
        <taxon>Dendrobiinae</taxon>
        <taxon>Dendrobium</taxon>
    </lineage>
</organism>
<gene>
    <name evidence="1" type="ORF">MA16_Dca003613</name>
</gene>
<dbReference type="EMBL" id="KZ502674">
    <property type="protein sequence ID" value="PKU74410.1"/>
    <property type="molecule type" value="Genomic_DNA"/>
</dbReference>
<dbReference type="Pfam" id="PF04788">
    <property type="entry name" value="DUF620"/>
    <property type="match status" value="1"/>
</dbReference>
<dbReference type="AlphaFoldDB" id="A0A2I0WFH5"/>
<protein>
    <submittedName>
        <fullName evidence="1">Uncharacterized protein</fullName>
    </submittedName>
</protein>
<evidence type="ECO:0000313" key="2">
    <source>
        <dbReference type="Proteomes" id="UP000233837"/>
    </source>
</evidence>
<reference evidence="1 2" key="2">
    <citation type="journal article" date="2017" name="Nature">
        <title>The Apostasia genome and the evolution of orchids.</title>
        <authorList>
            <person name="Zhang G.Q."/>
            <person name="Liu K.W."/>
            <person name="Li Z."/>
            <person name="Lohaus R."/>
            <person name="Hsiao Y.Y."/>
            <person name="Niu S.C."/>
            <person name="Wang J.Y."/>
            <person name="Lin Y.C."/>
            <person name="Xu Q."/>
            <person name="Chen L.J."/>
            <person name="Yoshida K."/>
            <person name="Fujiwara S."/>
            <person name="Wang Z.W."/>
            <person name="Zhang Y.Q."/>
            <person name="Mitsuda N."/>
            <person name="Wang M."/>
            <person name="Liu G.H."/>
            <person name="Pecoraro L."/>
            <person name="Huang H.X."/>
            <person name="Xiao X.J."/>
            <person name="Lin M."/>
            <person name="Wu X.Y."/>
            <person name="Wu W.L."/>
            <person name="Chen Y.Y."/>
            <person name="Chang S.B."/>
            <person name="Sakamoto S."/>
            <person name="Ohme-Takagi M."/>
            <person name="Yagi M."/>
            <person name="Zeng S.J."/>
            <person name="Shen C.Y."/>
            <person name="Yeh C.M."/>
            <person name="Luo Y.B."/>
            <person name="Tsai W.C."/>
            <person name="Van de Peer Y."/>
            <person name="Liu Z.J."/>
        </authorList>
    </citation>
    <scope>NUCLEOTIDE SEQUENCE [LARGE SCALE GENOMIC DNA]</scope>
    <source>
        <tissue evidence="1">The whole plant</tissue>
    </source>
</reference>
<dbReference type="PANTHER" id="PTHR31300">
    <property type="entry name" value="LIPASE"/>
    <property type="match status" value="1"/>
</dbReference>
<accession>A0A2I0WFH5</accession>
<name>A0A2I0WFH5_9ASPA</name>
<reference evidence="1 2" key="1">
    <citation type="journal article" date="2016" name="Sci. Rep.">
        <title>The Dendrobium catenatum Lindl. genome sequence provides insights into polysaccharide synthase, floral development and adaptive evolution.</title>
        <authorList>
            <person name="Zhang G.Q."/>
            <person name="Xu Q."/>
            <person name="Bian C."/>
            <person name="Tsai W.C."/>
            <person name="Yeh C.M."/>
            <person name="Liu K.W."/>
            <person name="Yoshida K."/>
            <person name="Zhang L.S."/>
            <person name="Chang S.B."/>
            <person name="Chen F."/>
            <person name="Shi Y."/>
            <person name="Su Y.Y."/>
            <person name="Zhang Y.Q."/>
            <person name="Chen L.J."/>
            <person name="Yin Y."/>
            <person name="Lin M."/>
            <person name="Huang H."/>
            <person name="Deng H."/>
            <person name="Wang Z.W."/>
            <person name="Zhu S.L."/>
            <person name="Zhao X."/>
            <person name="Deng C."/>
            <person name="Niu S.C."/>
            <person name="Huang J."/>
            <person name="Wang M."/>
            <person name="Liu G.H."/>
            <person name="Yang H.J."/>
            <person name="Xiao X.J."/>
            <person name="Hsiao Y.Y."/>
            <person name="Wu W.L."/>
            <person name="Chen Y.Y."/>
            <person name="Mitsuda N."/>
            <person name="Ohme-Takagi M."/>
            <person name="Luo Y.B."/>
            <person name="Van de Peer Y."/>
            <person name="Liu Z.J."/>
        </authorList>
    </citation>
    <scope>NUCLEOTIDE SEQUENCE [LARGE SCALE GENOMIC DNA]</scope>
    <source>
        <tissue evidence="1">The whole plant</tissue>
    </source>
</reference>
<dbReference type="PANTHER" id="PTHR31300:SF9">
    <property type="entry name" value="SPINDLE ASSEMBLY ABNORMAL PROTEIN (DUF620)"/>
    <property type="match status" value="1"/>
</dbReference>
<dbReference type="Proteomes" id="UP000233837">
    <property type="component" value="Unassembled WGS sequence"/>
</dbReference>
<keyword evidence="2" id="KW-1185">Reference proteome</keyword>
<evidence type="ECO:0000313" key="1">
    <source>
        <dbReference type="EMBL" id="PKU74410.1"/>
    </source>
</evidence>